<dbReference type="EMBL" id="AJIL01000130">
    <property type="protein sequence ID" value="KNE93756.1"/>
    <property type="molecule type" value="Genomic_DNA"/>
</dbReference>
<sequence>MYWNKSLPIPMYQPDHIDETIVGLQPVTANTIALAARNVDKRNQHLSTAMKVIASIWIAVTKLVIRSKAAIDLELRHEYPDFYLENWNPEENRQLLEGTPPVTVLPHPTSLHPAPSCASATNGPTLDPINWSALDAFMMEDHPRWPLSGDHQDTDSTPTELMLGAHVSLYDNPALNTQVNWVPDSSIDQIPQARANWVSIAPADRVANPPYHDLANNVFHAHDVSPTHDVSLAQDGSLAHDGSLTHDGSLAHDESLAHSGSLERLTTWRSLDALGTTNSGPRKRRKISADTVEQIPKAASNESARREESIHHLDELIAASRDNTIPTIAHYQEPPITQDEITMHEYEGGDLRLIFDENVFQEIPEQDPRFLGVPDIMKSLIKREAKNDLNDQLLLIRSAKTKVFIEAFNKQWKPSSNVGRDSLESSNARPSVLAADRMSVLHSNLKMWMGVYQKRLGIDFLVLLRRMRQIFAENSHPSKLSGDPAYKIIELSIYYLFFVDMIITILPQPTRKVLNRIETFKTALTCFEMFTKESLQNNTFKTRNIKRVAHVWQYVSHWLETDQDYSRARISDHSGVLRDWKSFFTLVFAHSIDRLTKRHDLEYRKLCSPVFLQ</sequence>
<dbReference type="Proteomes" id="UP000054564">
    <property type="component" value="Unassembled WGS sequence"/>
</dbReference>
<accession>A0A0L0V3J9</accession>
<keyword evidence="3" id="KW-1185">Reference proteome</keyword>
<feature type="region of interest" description="Disordered" evidence="1">
    <location>
        <begin position="273"/>
        <end position="309"/>
    </location>
</feature>
<evidence type="ECO:0000256" key="1">
    <source>
        <dbReference type="SAM" id="MobiDB-lite"/>
    </source>
</evidence>
<evidence type="ECO:0000313" key="3">
    <source>
        <dbReference type="Proteomes" id="UP000054564"/>
    </source>
</evidence>
<proteinExistence type="predicted"/>
<protein>
    <submittedName>
        <fullName evidence="2">Uncharacterized protein</fullName>
    </submittedName>
</protein>
<reference evidence="3" key="1">
    <citation type="submission" date="2014-03" db="EMBL/GenBank/DDBJ databases">
        <title>The Genome Sequence of Puccinia striiformis f. sp. tritici PST-78.</title>
        <authorList>
            <consortium name="The Broad Institute Genome Sequencing Platform"/>
            <person name="Cuomo C."/>
            <person name="Hulbert S."/>
            <person name="Chen X."/>
            <person name="Walker B."/>
            <person name="Young S.K."/>
            <person name="Zeng Q."/>
            <person name="Gargeya S."/>
            <person name="Fitzgerald M."/>
            <person name="Haas B."/>
            <person name="Abouelleil A."/>
            <person name="Alvarado L."/>
            <person name="Arachchi H.M."/>
            <person name="Berlin A.M."/>
            <person name="Chapman S.B."/>
            <person name="Goldberg J."/>
            <person name="Griggs A."/>
            <person name="Gujja S."/>
            <person name="Hansen M."/>
            <person name="Howarth C."/>
            <person name="Imamovic A."/>
            <person name="Larimer J."/>
            <person name="McCowan C."/>
            <person name="Montmayeur A."/>
            <person name="Murphy C."/>
            <person name="Neiman D."/>
            <person name="Pearson M."/>
            <person name="Priest M."/>
            <person name="Roberts A."/>
            <person name="Saif S."/>
            <person name="Shea T."/>
            <person name="Sisk P."/>
            <person name="Sykes S."/>
            <person name="Wortman J."/>
            <person name="Nusbaum C."/>
            <person name="Birren B."/>
        </authorList>
    </citation>
    <scope>NUCLEOTIDE SEQUENCE [LARGE SCALE GENOMIC DNA]</scope>
    <source>
        <strain evidence="3">race PST-78</strain>
    </source>
</reference>
<evidence type="ECO:0000313" key="2">
    <source>
        <dbReference type="EMBL" id="KNE93756.1"/>
    </source>
</evidence>
<dbReference type="OrthoDB" id="2507615at2759"/>
<comment type="caution">
    <text evidence="2">The sequence shown here is derived from an EMBL/GenBank/DDBJ whole genome shotgun (WGS) entry which is preliminary data.</text>
</comment>
<gene>
    <name evidence="2" type="ORF">PSTG_12859</name>
</gene>
<name>A0A0L0V3J9_9BASI</name>
<organism evidence="2 3">
    <name type="scientific">Puccinia striiformis f. sp. tritici PST-78</name>
    <dbReference type="NCBI Taxonomy" id="1165861"/>
    <lineage>
        <taxon>Eukaryota</taxon>
        <taxon>Fungi</taxon>
        <taxon>Dikarya</taxon>
        <taxon>Basidiomycota</taxon>
        <taxon>Pucciniomycotina</taxon>
        <taxon>Pucciniomycetes</taxon>
        <taxon>Pucciniales</taxon>
        <taxon>Pucciniaceae</taxon>
        <taxon>Puccinia</taxon>
    </lineage>
</organism>
<dbReference type="AlphaFoldDB" id="A0A0L0V3J9"/>